<name>A0ABQ5GSQ1_9ASTR</name>
<reference evidence="2" key="1">
    <citation type="journal article" date="2022" name="Int. J. Mol. Sci.">
        <title>Draft Genome of Tanacetum Coccineum: Genomic Comparison of Closely Related Tanacetum-Family Plants.</title>
        <authorList>
            <person name="Yamashiro T."/>
            <person name="Shiraishi A."/>
            <person name="Nakayama K."/>
            <person name="Satake H."/>
        </authorList>
    </citation>
    <scope>NUCLEOTIDE SEQUENCE</scope>
</reference>
<comment type="caution">
    <text evidence="2">The sequence shown here is derived from an EMBL/GenBank/DDBJ whole genome shotgun (WGS) entry which is preliminary data.</text>
</comment>
<protein>
    <recommendedName>
        <fullName evidence="4">Integrase, catalytic region, zinc finger, CCHC-type, peptidase aspartic, catalytic</fullName>
    </recommendedName>
</protein>
<proteinExistence type="predicted"/>
<evidence type="ECO:0008006" key="4">
    <source>
        <dbReference type="Google" id="ProtNLM"/>
    </source>
</evidence>
<dbReference type="Pfam" id="PF14223">
    <property type="entry name" value="Retrotran_gag_2"/>
    <property type="match status" value="1"/>
</dbReference>
<organism evidence="2 3">
    <name type="scientific">Tanacetum coccineum</name>
    <dbReference type="NCBI Taxonomy" id="301880"/>
    <lineage>
        <taxon>Eukaryota</taxon>
        <taxon>Viridiplantae</taxon>
        <taxon>Streptophyta</taxon>
        <taxon>Embryophyta</taxon>
        <taxon>Tracheophyta</taxon>
        <taxon>Spermatophyta</taxon>
        <taxon>Magnoliopsida</taxon>
        <taxon>eudicotyledons</taxon>
        <taxon>Gunneridae</taxon>
        <taxon>Pentapetalae</taxon>
        <taxon>asterids</taxon>
        <taxon>campanulids</taxon>
        <taxon>Asterales</taxon>
        <taxon>Asteraceae</taxon>
        <taxon>Asteroideae</taxon>
        <taxon>Anthemideae</taxon>
        <taxon>Anthemidinae</taxon>
        <taxon>Tanacetum</taxon>
    </lineage>
</organism>
<feature type="compositionally biased region" description="Basic and acidic residues" evidence="1">
    <location>
        <begin position="76"/>
        <end position="86"/>
    </location>
</feature>
<dbReference type="Proteomes" id="UP001151760">
    <property type="component" value="Unassembled WGS sequence"/>
</dbReference>
<gene>
    <name evidence="2" type="ORF">Tco_1045253</name>
</gene>
<keyword evidence="3" id="KW-1185">Reference proteome</keyword>
<feature type="region of interest" description="Disordered" evidence="1">
    <location>
        <begin position="1"/>
        <end position="22"/>
    </location>
</feature>
<accession>A0ABQ5GSQ1</accession>
<dbReference type="EMBL" id="BQNB010018810">
    <property type="protein sequence ID" value="GJT78528.1"/>
    <property type="molecule type" value="Genomic_DNA"/>
</dbReference>
<feature type="region of interest" description="Disordered" evidence="1">
    <location>
        <begin position="65"/>
        <end position="86"/>
    </location>
</feature>
<sequence length="218" mass="25066">MSSNLDDIQAAGSDTRPPMLDRTDYESWSQRIRLYYRGKENGLQILQSIDQGPFELGTTRNTLGTTPEGGVLLGPERPRTYEDLSDTEKKRYDADVRATNIVLQGLPKDIYKLINHNIKAKAIWDNIKMLLAGSENHSCTPGENINAYYVRFHKLVNDIRNIRMTMPNIQLNSKFVNNMSPEWDRFVTAIKLNKGLKETNHEQLYAYLKQHEKHAAQD</sequence>
<reference evidence="2" key="2">
    <citation type="submission" date="2022-01" db="EMBL/GenBank/DDBJ databases">
        <authorList>
            <person name="Yamashiro T."/>
            <person name="Shiraishi A."/>
            <person name="Satake H."/>
            <person name="Nakayama K."/>
        </authorList>
    </citation>
    <scope>NUCLEOTIDE SEQUENCE</scope>
</reference>
<evidence type="ECO:0000313" key="3">
    <source>
        <dbReference type="Proteomes" id="UP001151760"/>
    </source>
</evidence>
<evidence type="ECO:0000313" key="2">
    <source>
        <dbReference type="EMBL" id="GJT78528.1"/>
    </source>
</evidence>
<evidence type="ECO:0000256" key="1">
    <source>
        <dbReference type="SAM" id="MobiDB-lite"/>
    </source>
</evidence>